<dbReference type="EMBL" id="JH658272">
    <property type="protein sequence ID" value="EXM09746.1"/>
    <property type="molecule type" value="Genomic_DNA"/>
</dbReference>
<reference evidence="2" key="2">
    <citation type="submission" date="2012-05" db="EMBL/GenBank/DDBJ databases">
        <title>The Genome Annotation of Fusarium oxysporum II5.</title>
        <authorList>
            <consortium name="The Broad Institute Genomics Platform"/>
            <person name="Ma L.-J."/>
            <person name="Corby-Kistler H."/>
            <person name="Broz K."/>
            <person name="Gale L.R."/>
            <person name="Jonkers W."/>
            <person name="O'Donnell K."/>
            <person name="Ploetz R."/>
            <person name="Steinberg C."/>
            <person name="Schwartz D.C."/>
            <person name="VanEtten H."/>
            <person name="Zhou S."/>
            <person name="Young S.K."/>
            <person name="Zeng Q."/>
            <person name="Gargeya S."/>
            <person name="Fitzgerald M."/>
            <person name="Abouelleil A."/>
            <person name="Alvarado L."/>
            <person name="Chapman S.B."/>
            <person name="Gainer-Dewar J."/>
            <person name="Goldberg J."/>
            <person name="Griggs A."/>
            <person name="Gujja S."/>
            <person name="Hansen M."/>
            <person name="Howarth C."/>
            <person name="Imamovic A."/>
            <person name="Ireland A."/>
            <person name="Larimer J."/>
            <person name="McCowan C."/>
            <person name="Murphy C."/>
            <person name="Pearson M."/>
            <person name="Poon T.W."/>
            <person name="Priest M."/>
            <person name="Roberts A."/>
            <person name="Saif S."/>
            <person name="Shea T."/>
            <person name="Sykes S."/>
            <person name="Wortman J."/>
            <person name="Nusbaum C."/>
            <person name="Birren B."/>
        </authorList>
    </citation>
    <scope>NUCLEOTIDE SEQUENCE</scope>
    <source>
        <strain evidence="2">54006</strain>
    </source>
</reference>
<dbReference type="Proteomes" id="UP000030685">
    <property type="component" value="Unassembled WGS sequence"/>
</dbReference>
<protein>
    <submittedName>
        <fullName evidence="2">Uncharacterized protein</fullName>
    </submittedName>
</protein>
<reference evidence="2" key="1">
    <citation type="submission" date="2011-11" db="EMBL/GenBank/DDBJ databases">
        <title>The Genome Sequence of Fusarium oxysporum II5.</title>
        <authorList>
            <consortium name="The Broad Institute Genome Sequencing Platform"/>
            <person name="Ma L.-J."/>
            <person name="Gale L.R."/>
            <person name="Schwartz D.C."/>
            <person name="Zhou S."/>
            <person name="Corby-Kistler H."/>
            <person name="Young S.K."/>
            <person name="Zeng Q."/>
            <person name="Gargeya S."/>
            <person name="Fitzgerald M."/>
            <person name="Haas B."/>
            <person name="Abouelleil A."/>
            <person name="Alvarado L."/>
            <person name="Arachchi H.M."/>
            <person name="Berlin A."/>
            <person name="Brown A."/>
            <person name="Chapman S.B."/>
            <person name="Chen Z."/>
            <person name="Dunbar C."/>
            <person name="Freedman E."/>
            <person name="Gearin G."/>
            <person name="Goldberg J."/>
            <person name="Griggs A."/>
            <person name="Gujja S."/>
            <person name="Heiman D."/>
            <person name="Howarth C."/>
            <person name="Larson L."/>
            <person name="Lui A."/>
            <person name="MacDonald P.J.P."/>
            <person name="Montmayeur A."/>
            <person name="Murphy C."/>
            <person name="Neiman D."/>
            <person name="Pearson M."/>
            <person name="Priest M."/>
            <person name="Roberts A."/>
            <person name="Saif S."/>
            <person name="Shea T."/>
            <person name="Shenoy N."/>
            <person name="Sisk P."/>
            <person name="Stolte C."/>
            <person name="Sykes S."/>
            <person name="Wortman J."/>
            <person name="Nusbaum C."/>
            <person name="Birren B."/>
        </authorList>
    </citation>
    <scope>NUCLEOTIDE SEQUENCE [LARGE SCALE GENOMIC DNA]</scope>
    <source>
        <strain evidence="2">54006</strain>
    </source>
</reference>
<accession>X0KM44</accession>
<sequence length="48" mass="5259">MSSGWKTGLRGGGCTPSTRRSLHIQGMDRDEKLGLSSEGIWKKGLRVQ</sequence>
<evidence type="ECO:0000256" key="1">
    <source>
        <dbReference type="SAM" id="MobiDB-lite"/>
    </source>
</evidence>
<feature type="region of interest" description="Disordered" evidence="1">
    <location>
        <begin position="1"/>
        <end position="30"/>
    </location>
</feature>
<name>X0KM44_FUSO5</name>
<dbReference type="GeneID" id="42025262"/>
<proteinExistence type="predicted"/>
<dbReference type="VEuPathDB" id="FungiDB:FOIG_00087"/>
<dbReference type="AlphaFoldDB" id="X0KM44"/>
<dbReference type="HOGENOM" id="CLU_3160030_0_0_1"/>
<dbReference type="RefSeq" id="XP_031071835.1">
    <property type="nucleotide sequence ID" value="XM_031196068.1"/>
</dbReference>
<gene>
    <name evidence="2" type="ORF">FOIG_00087</name>
</gene>
<organism evidence="2">
    <name type="scientific">Fusarium odoratissimum (strain NRRL 54006)</name>
    <dbReference type="NCBI Taxonomy" id="1089451"/>
    <lineage>
        <taxon>Eukaryota</taxon>
        <taxon>Fungi</taxon>
        <taxon>Dikarya</taxon>
        <taxon>Ascomycota</taxon>
        <taxon>Pezizomycotina</taxon>
        <taxon>Sordariomycetes</taxon>
        <taxon>Hypocreomycetidae</taxon>
        <taxon>Hypocreales</taxon>
        <taxon>Nectriaceae</taxon>
        <taxon>Fusarium</taxon>
        <taxon>Fusarium oxysporum species complex</taxon>
        <taxon>Fusarium oxysporum f. sp. cubense (strain race 4)</taxon>
    </lineage>
</organism>
<evidence type="ECO:0000313" key="2">
    <source>
        <dbReference type="EMBL" id="EXM09746.1"/>
    </source>
</evidence>